<dbReference type="GO" id="GO:0003735">
    <property type="term" value="F:structural constituent of ribosome"/>
    <property type="evidence" value="ECO:0007669"/>
    <property type="project" value="InterPro"/>
</dbReference>
<evidence type="ECO:0000256" key="2">
    <source>
        <dbReference type="ARBA" id="ARBA00022980"/>
    </source>
</evidence>
<dbReference type="Proteomes" id="UP000187203">
    <property type="component" value="Unassembled WGS sequence"/>
</dbReference>
<evidence type="ECO:0000256" key="3">
    <source>
        <dbReference type="ARBA" id="ARBA00023274"/>
    </source>
</evidence>
<dbReference type="GO" id="GO:0006412">
    <property type="term" value="P:translation"/>
    <property type="evidence" value="ECO:0007669"/>
    <property type="project" value="InterPro"/>
</dbReference>
<dbReference type="Gene3D" id="1.10.1620.10">
    <property type="entry name" value="Ribosomal protein L39e"/>
    <property type="match status" value="1"/>
</dbReference>
<comment type="caution">
    <text evidence="5">The sequence shown here is derived from an EMBL/GenBank/DDBJ whole genome shotgun (WGS) entry which is preliminary data.</text>
</comment>
<proteinExistence type="inferred from homology"/>
<keyword evidence="2 5" id="KW-0689">Ribosomal protein</keyword>
<dbReference type="InterPro" id="IPR000077">
    <property type="entry name" value="Ribosomal_eL39"/>
</dbReference>
<evidence type="ECO:0000256" key="1">
    <source>
        <dbReference type="ARBA" id="ARBA00009339"/>
    </source>
</evidence>
<evidence type="ECO:0000313" key="6">
    <source>
        <dbReference type="Proteomes" id="UP000187203"/>
    </source>
</evidence>
<feature type="region of interest" description="Disordered" evidence="4">
    <location>
        <begin position="28"/>
        <end position="67"/>
    </location>
</feature>
<dbReference type="AlphaFoldDB" id="A0A1R3K2N4"/>
<comment type="similarity">
    <text evidence="1">Belongs to the eukaryotic ribosomal protein eL39 family.</text>
</comment>
<dbReference type="GO" id="GO:0005840">
    <property type="term" value="C:ribosome"/>
    <property type="evidence" value="ECO:0007669"/>
    <property type="project" value="UniProtKB-KW"/>
</dbReference>
<evidence type="ECO:0000313" key="5">
    <source>
        <dbReference type="EMBL" id="OMP01337.1"/>
    </source>
</evidence>
<sequence>MKNLQGFSILSSLLVLKIYVKKRNLIDPESDSSSTFLLIPDPEERQKSEQRSKSCSSRSEDPKMPFHKTYQIKKKVARPIPYWIRMRTDNTITKLGF</sequence>
<name>A0A1R3K2N4_9ROSI</name>
<keyword evidence="6" id="KW-1185">Reference proteome</keyword>
<keyword evidence="3" id="KW-0687">Ribonucleoprotein</keyword>
<feature type="compositionally biased region" description="Basic and acidic residues" evidence="4">
    <location>
        <begin position="42"/>
        <end position="64"/>
    </location>
</feature>
<reference evidence="6" key="1">
    <citation type="submission" date="2013-09" db="EMBL/GenBank/DDBJ databases">
        <title>Corchorus olitorius genome sequencing.</title>
        <authorList>
            <person name="Alam M."/>
            <person name="Haque M.S."/>
            <person name="Islam M.S."/>
            <person name="Emdad E.M."/>
            <person name="Islam M.M."/>
            <person name="Ahmed B."/>
            <person name="Halim A."/>
            <person name="Hossen Q.M.M."/>
            <person name="Hossain M.Z."/>
            <person name="Ahmed R."/>
            <person name="Khan M.M."/>
            <person name="Islam R."/>
            <person name="Rashid M.M."/>
            <person name="Khan S.A."/>
            <person name="Rahman M.S."/>
            <person name="Alam M."/>
            <person name="Yahiya A.S."/>
            <person name="Khan M.S."/>
            <person name="Azam M.S."/>
            <person name="Haque T."/>
            <person name="Lashkar M.Z.H."/>
            <person name="Akhand A.I."/>
            <person name="Morshed G."/>
            <person name="Roy S."/>
            <person name="Uddin K.S."/>
            <person name="Rabeya T."/>
            <person name="Hossain A.S."/>
            <person name="Chowdhury A."/>
            <person name="Snigdha A.R."/>
            <person name="Mortoza M.S."/>
            <person name="Matin S.A."/>
            <person name="Hoque S.M.E."/>
            <person name="Islam M.K."/>
            <person name="Roy D.K."/>
            <person name="Haider R."/>
            <person name="Moosa M.M."/>
            <person name="Elias S.M."/>
            <person name="Hasan A.M."/>
            <person name="Jahan S."/>
            <person name="Shafiuddin M."/>
            <person name="Mahmood N."/>
            <person name="Shommy N.S."/>
        </authorList>
    </citation>
    <scope>NUCLEOTIDE SEQUENCE [LARGE SCALE GENOMIC DNA]</scope>
    <source>
        <strain evidence="6">cv. O-4</strain>
    </source>
</reference>
<gene>
    <name evidence="5" type="ORF">COLO4_11959</name>
</gene>
<accession>A0A1R3K2N4</accession>
<evidence type="ECO:0000256" key="4">
    <source>
        <dbReference type="SAM" id="MobiDB-lite"/>
    </source>
</evidence>
<protein>
    <submittedName>
        <fullName evidence="5">Ribosomal protein L39e</fullName>
    </submittedName>
</protein>
<dbReference type="EMBL" id="AWUE01014782">
    <property type="protein sequence ID" value="OMP01337.1"/>
    <property type="molecule type" value="Genomic_DNA"/>
</dbReference>
<dbReference type="InterPro" id="IPR023626">
    <property type="entry name" value="Ribosomal_eL39_dom_sf"/>
</dbReference>
<dbReference type="GO" id="GO:1990904">
    <property type="term" value="C:ribonucleoprotein complex"/>
    <property type="evidence" value="ECO:0007669"/>
    <property type="project" value="UniProtKB-KW"/>
</dbReference>
<dbReference type="Pfam" id="PF00832">
    <property type="entry name" value="Ribosomal_L39"/>
    <property type="match status" value="1"/>
</dbReference>
<organism evidence="5 6">
    <name type="scientific">Corchorus olitorius</name>
    <dbReference type="NCBI Taxonomy" id="93759"/>
    <lineage>
        <taxon>Eukaryota</taxon>
        <taxon>Viridiplantae</taxon>
        <taxon>Streptophyta</taxon>
        <taxon>Embryophyta</taxon>
        <taxon>Tracheophyta</taxon>
        <taxon>Spermatophyta</taxon>
        <taxon>Magnoliopsida</taxon>
        <taxon>eudicotyledons</taxon>
        <taxon>Gunneridae</taxon>
        <taxon>Pentapetalae</taxon>
        <taxon>rosids</taxon>
        <taxon>malvids</taxon>
        <taxon>Malvales</taxon>
        <taxon>Malvaceae</taxon>
        <taxon>Grewioideae</taxon>
        <taxon>Apeibeae</taxon>
        <taxon>Corchorus</taxon>
    </lineage>
</organism>